<proteinExistence type="predicted"/>
<evidence type="ECO:0000313" key="3">
    <source>
        <dbReference type="EMBL" id="EPS65694.1"/>
    </source>
</evidence>
<organism evidence="3 4">
    <name type="scientific">Genlisea aurea</name>
    <dbReference type="NCBI Taxonomy" id="192259"/>
    <lineage>
        <taxon>Eukaryota</taxon>
        <taxon>Viridiplantae</taxon>
        <taxon>Streptophyta</taxon>
        <taxon>Embryophyta</taxon>
        <taxon>Tracheophyta</taxon>
        <taxon>Spermatophyta</taxon>
        <taxon>Magnoliopsida</taxon>
        <taxon>eudicotyledons</taxon>
        <taxon>Gunneridae</taxon>
        <taxon>Pentapetalae</taxon>
        <taxon>asterids</taxon>
        <taxon>lamiids</taxon>
        <taxon>Lamiales</taxon>
        <taxon>Lentibulariaceae</taxon>
        <taxon>Genlisea</taxon>
    </lineage>
</organism>
<dbReference type="Pfam" id="PF00514">
    <property type="entry name" value="Arm"/>
    <property type="match status" value="2"/>
</dbReference>
<sequence>LKRKSESAFAADSGRNNGESLSDSLMDLRQLIINEVHVLGSADSYSEEDRLKIEVAIDVLSALAKSDSAVTLIVDCGAVPVLVKHLRAPSCGDDEERSPRPYELEIEKRSAFTLGLLAMKPEYQQLIVDSGALPHLVNLLKRRSSCPPCSRAVNGVIRGAANAIGSLARENSRIKSAIRVAGGIPPLLDLLEFDDPMVQKSAAGALR</sequence>
<dbReference type="PANTHER" id="PTHR46710">
    <property type="entry name" value="ARM REPEAT PROTEIN INTERACTING WITH ABF2"/>
    <property type="match status" value="1"/>
</dbReference>
<keyword evidence="4" id="KW-1185">Reference proteome</keyword>
<dbReference type="SMART" id="SM00185">
    <property type="entry name" value="ARM"/>
    <property type="match status" value="3"/>
</dbReference>
<dbReference type="Proteomes" id="UP000015453">
    <property type="component" value="Unassembled WGS sequence"/>
</dbReference>
<dbReference type="InterPro" id="IPR000225">
    <property type="entry name" value="Armadillo"/>
</dbReference>
<dbReference type="InterPro" id="IPR016024">
    <property type="entry name" value="ARM-type_fold"/>
</dbReference>
<protein>
    <recommendedName>
        <fullName evidence="5">Armadillo/beta-catenin repeat family protein</fullName>
    </recommendedName>
</protein>
<dbReference type="Gene3D" id="1.25.10.10">
    <property type="entry name" value="Leucine-rich Repeat Variant"/>
    <property type="match status" value="2"/>
</dbReference>
<dbReference type="PANTHER" id="PTHR46710:SF1">
    <property type="entry name" value="ARM REPEAT PROTEIN INTERACTING WITH ABF2"/>
    <property type="match status" value="1"/>
</dbReference>
<evidence type="ECO:0000256" key="2">
    <source>
        <dbReference type="PROSITE-ProRule" id="PRU00259"/>
    </source>
</evidence>
<dbReference type="PROSITE" id="PS50176">
    <property type="entry name" value="ARM_REPEAT"/>
    <property type="match status" value="2"/>
</dbReference>
<comment type="caution">
    <text evidence="3">The sequence shown here is derived from an EMBL/GenBank/DDBJ whole genome shotgun (WGS) entry which is preliminary data.</text>
</comment>
<dbReference type="EMBL" id="AUSU01004094">
    <property type="protein sequence ID" value="EPS65694.1"/>
    <property type="molecule type" value="Genomic_DNA"/>
</dbReference>
<dbReference type="OrthoDB" id="1747555at2759"/>
<accession>S8CFJ7</accession>
<feature type="repeat" description="ARM" evidence="2">
    <location>
        <begin position="131"/>
        <end position="182"/>
    </location>
</feature>
<gene>
    <name evidence="3" type="ORF">M569_09082</name>
</gene>
<keyword evidence="1" id="KW-0677">Repeat</keyword>
<dbReference type="InterPro" id="IPR044282">
    <property type="entry name" value="ABAP1/ARIA"/>
</dbReference>
<evidence type="ECO:0000256" key="1">
    <source>
        <dbReference type="ARBA" id="ARBA00022737"/>
    </source>
</evidence>
<feature type="repeat" description="ARM" evidence="2">
    <location>
        <begin position="182"/>
        <end position="207"/>
    </location>
</feature>
<reference evidence="3 4" key="1">
    <citation type="journal article" date="2013" name="BMC Genomics">
        <title>The miniature genome of a carnivorous plant Genlisea aurea contains a low number of genes and short non-coding sequences.</title>
        <authorList>
            <person name="Leushkin E.V."/>
            <person name="Sutormin R.A."/>
            <person name="Nabieva E.R."/>
            <person name="Penin A.A."/>
            <person name="Kondrashov A.S."/>
            <person name="Logacheva M.D."/>
        </authorList>
    </citation>
    <scope>NUCLEOTIDE SEQUENCE [LARGE SCALE GENOMIC DNA]</scope>
</reference>
<evidence type="ECO:0008006" key="5">
    <source>
        <dbReference type="Google" id="ProtNLM"/>
    </source>
</evidence>
<dbReference type="AlphaFoldDB" id="S8CFJ7"/>
<dbReference type="SUPFAM" id="SSF48371">
    <property type="entry name" value="ARM repeat"/>
    <property type="match status" value="1"/>
</dbReference>
<dbReference type="InterPro" id="IPR011989">
    <property type="entry name" value="ARM-like"/>
</dbReference>
<feature type="non-terminal residue" evidence="3">
    <location>
        <position position="1"/>
    </location>
</feature>
<evidence type="ECO:0000313" key="4">
    <source>
        <dbReference type="Proteomes" id="UP000015453"/>
    </source>
</evidence>
<name>S8CFJ7_9LAMI</name>